<dbReference type="SMART" id="SM00066">
    <property type="entry name" value="GAL4"/>
    <property type="match status" value="1"/>
</dbReference>
<keyword evidence="5" id="KW-1185">Reference proteome</keyword>
<feature type="region of interest" description="Disordered" evidence="2">
    <location>
        <begin position="59"/>
        <end position="122"/>
    </location>
</feature>
<dbReference type="InterPro" id="IPR036864">
    <property type="entry name" value="Zn2-C6_fun-type_DNA-bd_sf"/>
</dbReference>
<proteinExistence type="predicted"/>
<dbReference type="PROSITE" id="PS00463">
    <property type="entry name" value="ZN2_CY6_FUNGAL_1"/>
    <property type="match status" value="1"/>
</dbReference>
<feature type="non-terminal residue" evidence="4">
    <location>
        <position position="1"/>
    </location>
</feature>
<dbReference type="PROSITE" id="PS50048">
    <property type="entry name" value="ZN2_CY6_FUNGAL_2"/>
    <property type="match status" value="1"/>
</dbReference>
<sequence>MYKPAPPRPKKTNIVRTRTGCKECRRRRKKCDEKKPSCATCMKLGRRCEPVYPNLVFHTSTPGGQQKHTGHDLSIPPESASQRPACQTSHYSTQSSAESTLSPQGRNNNDQPESYIEQPDSLDGEHNLVSPRLFPGVLQHRNTTEPIRFYINVWRHQCLPALHLAFHPLESNNSSPRLIKDIIIALSACRLSRALPQKKICNALGIPGLVLRPDTGHEALSHQHYGKVMRKIANWSSEDFNVNPTFSVAILVLFCYLESSMGNFREFRVHSDGIKRMIQSFPQSAIVKGADPLAAWVEVEIQNWWRRVYFSTPEFHRTHDSLQLHTHLETVLNTADHRRATILLLLCESHRLSTMAVVSCWEDPEHTSLTEYAKLLEAQSTKLEDWLFRLPSFELPTSGDVEQEHTAYTDTGLRIQPLCFRSHISAMNFAYYITARAMQCYGPLELLQGADLNSAYEEVESWILVILQIAAGIDWAECVRLNIYTLGFANLLLACVLRSHSLAIGLWIQNWLEERLKGDEPEEGNFPVSQIMGALRLVNAERRDGRDVFALFQTVDDEGGCGKLGSYCSQRLVMLQVYGRCRVTGRKYSYRKAV</sequence>
<dbReference type="AlphaFoldDB" id="A0A6A6RV20"/>
<dbReference type="CDD" id="cd00067">
    <property type="entry name" value="GAL4"/>
    <property type="match status" value="1"/>
</dbReference>
<dbReference type="PANTHER" id="PTHR37534:SF7">
    <property type="entry name" value="TRANSCRIPTIONAL ACTIVATOR PROTEIN UGA3"/>
    <property type="match status" value="1"/>
</dbReference>
<dbReference type="GO" id="GO:0000981">
    <property type="term" value="F:DNA-binding transcription factor activity, RNA polymerase II-specific"/>
    <property type="evidence" value="ECO:0007669"/>
    <property type="project" value="InterPro"/>
</dbReference>
<keyword evidence="1" id="KW-0539">Nucleus</keyword>
<evidence type="ECO:0000313" key="5">
    <source>
        <dbReference type="Proteomes" id="UP000799753"/>
    </source>
</evidence>
<dbReference type="SUPFAM" id="SSF57701">
    <property type="entry name" value="Zn2/Cys6 DNA-binding domain"/>
    <property type="match status" value="1"/>
</dbReference>
<dbReference type="PANTHER" id="PTHR37534">
    <property type="entry name" value="TRANSCRIPTIONAL ACTIVATOR PROTEIN UGA3"/>
    <property type="match status" value="1"/>
</dbReference>
<protein>
    <recommendedName>
        <fullName evidence="3">Zn(2)-C6 fungal-type domain-containing protein</fullName>
    </recommendedName>
</protein>
<name>A0A6A6RV20_9PLEO</name>
<reference evidence="4" key="1">
    <citation type="journal article" date="2020" name="Stud. Mycol.">
        <title>101 Dothideomycetes genomes: a test case for predicting lifestyles and emergence of pathogens.</title>
        <authorList>
            <person name="Haridas S."/>
            <person name="Albert R."/>
            <person name="Binder M."/>
            <person name="Bloem J."/>
            <person name="Labutti K."/>
            <person name="Salamov A."/>
            <person name="Andreopoulos B."/>
            <person name="Baker S."/>
            <person name="Barry K."/>
            <person name="Bills G."/>
            <person name="Bluhm B."/>
            <person name="Cannon C."/>
            <person name="Castanera R."/>
            <person name="Culley D."/>
            <person name="Daum C."/>
            <person name="Ezra D."/>
            <person name="Gonzalez J."/>
            <person name="Henrissat B."/>
            <person name="Kuo A."/>
            <person name="Liang C."/>
            <person name="Lipzen A."/>
            <person name="Lutzoni F."/>
            <person name="Magnuson J."/>
            <person name="Mondo S."/>
            <person name="Nolan M."/>
            <person name="Ohm R."/>
            <person name="Pangilinan J."/>
            <person name="Park H.-J."/>
            <person name="Ramirez L."/>
            <person name="Alfaro M."/>
            <person name="Sun H."/>
            <person name="Tritt A."/>
            <person name="Yoshinaga Y."/>
            <person name="Zwiers L.-H."/>
            <person name="Turgeon B."/>
            <person name="Goodwin S."/>
            <person name="Spatafora J."/>
            <person name="Crous P."/>
            <person name="Grigoriev I."/>
        </authorList>
    </citation>
    <scope>NUCLEOTIDE SEQUENCE</scope>
    <source>
        <strain evidence="4">CBS 473.64</strain>
    </source>
</reference>
<evidence type="ECO:0000256" key="1">
    <source>
        <dbReference type="ARBA" id="ARBA00023242"/>
    </source>
</evidence>
<dbReference type="OrthoDB" id="39175at2759"/>
<feature type="domain" description="Zn(2)-C6 fungal-type" evidence="3">
    <location>
        <begin position="20"/>
        <end position="48"/>
    </location>
</feature>
<organism evidence="4 5">
    <name type="scientific">Massarina eburnea CBS 473.64</name>
    <dbReference type="NCBI Taxonomy" id="1395130"/>
    <lineage>
        <taxon>Eukaryota</taxon>
        <taxon>Fungi</taxon>
        <taxon>Dikarya</taxon>
        <taxon>Ascomycota</taxon>
        <taxon>Pezizomycotina</taxon>
        <taxon>Dothideomycetes</taxon>
        <taxon>Pleosporomycetidae</taxon>
        <taxon>Pleosporales</taxon>
        <taxon>Massarineae</taxon>
        <taxon>Massarinaceae</taxon>
        <taxon>Massarina</taxon>
    </lineage>
</organism>
<dbReference type="GO" id="GO:0008270">
    <property type="term" value="F:zinc ion binding"/>
    <property type="evidence" value="ECO:0007669"/>
    <property type="project" value="InterPro"/>
</dbReference>
<dbReference type="GO" id="GO:0045944">
    <property type="term" value="P:positive regulation of transcription by RNA polymerase II"/>
    <property type="evidence" value="ECO:0007669"/>
    <property type="project" value="TreeGrafter"/>
</dbReference>
<dbReference type="Gene3D" id="4.10.240.10">
    <property type="entry name" value="Zn(2)-C6 fungal-type DNA-binding domain"/>
    <property type="match status" value="1"/>
</dbReference>
<evidence type="ECO:0000256" key="2">
    <source>
        <dbReference type="SAM" id="MobiDB-lite"/>
    </source>
</evidence>
<dbReference type="InterPro" id="IPR001138">
    <property type="entry name" value="Zn2Cys6_DnaBD"/>
</dbReference>
<dbReference type="EMBL" id="MU006792">
    <property type="protein sequence ID" value="KAF2637814.1"/>
    <property type="molecule type" value="Genomic_DNA"/>
</dbReference>
<evidence type="ECO:0000313" key="4">
    <source>
        <dbReference type="EMBL" id="KAF2637814.1"/>
    </source>
</evidence>
<gene>
    <name evidence="4" type="ORF">P280DRAFT_471981</name>
</gene>
<dbReference type="Proteomes" id="UP000799753">
    <property type="component" value="Unassembled WGS sequence"/>
</dbReference>
<dbReference type="GO" id="GO:0005634">
    <property type="term" value="C:nucleus"/>
    <property type="evidence" value="ECO:0007669"/>
    <property type="project" value="TreeGrafter"/>
</dbReference>
<accession>A0A6A6RV20</accession>
<dbReference type="GO" id="GO:0000976">
    <property type="term" value="F:transcription cis-regulatory region binding"/>
    <property type="evidence" value="ECO:0007669"/>
    <property type="project" value="TreeGrafter"/>
</dbReference>
<dbReference type="Pfam" id="PF00172">
    <property type="entry name" value="Zn_clus"/>
    <property type="match status" value="1"/>
</dbReference>
<evidence type="ECO:0000259" key="3">
    <source>
        <dbReference type="PROSITE" id="PS50048"/>
    </source>
</evidence>
<feature type="compositionally biased region" description="Polar residues" evidence="2">
    <location>
        <begin position="79"/>
        <end position="112"/>
    </location>
</feature>